<evidence type="ECO:0000313" key="3">
    <source>
        <dbReference type="Proteomes" id="UP000824056"/>
    </source>
</evidence>
<dbReference type="InterPro" id="IPR024264">
    <property type="entry name" value="DUF3786"/>
</dbReference>
<proteinExistence type="predicted"/>
<name>A0A9D2JRZ6_9FIRM</name>
<reference evidence="2" key="1">
    <citation type="journal article" date="2021" name="PeerJ">
        <title>Extensive microbial diversity within the chicken gut microbiome revealed by metagenomics and culture.</title>
        <authorList>
            <person name="Gilroy R."/>
            <person name="Ravi A."/>
            <person name="Getino M."/>
            <person name="Pursley I."/>
            <person name="Horton D.L."/>
            <person name="Alikhan N.F."/>
            <person name="Baker D."/>
            <person name="Gharbi K."/>
            <person name="Hall N."/>
            <person name="Watson M."/>
            <person name="Adriaenssens E.M."/>
            <person name="Foster-Nyarko E."/>
            <person name="Jarju S."/>
            <person name="Secka A."/>
            <person name="Antonio M."/>
            <person name="Oren A."/>
            <person name="Chaudhuri R.R."/>
            <person name="La Ragione R."/>
            <person name="Hildebrand F."/>
            <person name="Pallen M.J."/>
        </authorList>
    </citation>
    <scope>NUCLEOTIDE SEQUENCE</scope>
    <source>
        <strain evidence="2">1068</strain>
    </source>
</reference>
<feature type="non-terminal residue" evidence="2">
    <location>
        <position position="1"/>
    </location>
</feature>
<accession>A0A9D2JRZ6</accession>
<comment type="caution">
    <text evidence="2">The sequence shown here is derived from an EMBL/GenBank/DDBJ whole genome shotgun (WGS) entry which is preliminary data.</text>
</comment>
<gene>
    <name evidence="2" type="ORF">H9809_04500</name>
</gene>
<evidence type="ECO:0000313" key="2">
    <source>
        <dbReference type="EMBL" id="HIZ65151.1"/>
    </source>
</evidence>
<organism evidence="2 3">
    <name type="scientific">Candidatus Blautia pullicola</name>
    <dbReference type="NCBI Taxonomy" id="2838498"/>
    <lineage>
        <taxon>Bacteria</taxon>
        <taxon>Bacillati</taxon>
        <taxon>Bacillota</taxon>
        <taxon>Clostridia</taxon>
        <taxon>Lachnospirales</taxon>
        <taxon>Lachnospiraceae</taxon>
        <taxon>Blautia</taxon>
    </lineage>
</organism>
<feature type="domain" description="DUF3786" evidence="1">
    <location>
        <begin position="15"/>
        <end position="152"/>
    </location>
</feature>
<dbReference type="EMBL" id="DXBG01000110">
    <property type="protein sequence ID" value="HIZ65151.1"/>
    <property type="molecule type" value="Genomic_DNA"/>
</dbReference>
<sequence>EVINDNTEEARESAEGQPGRFVEKSLLVYYLTSTGQGEPKKDYLFAHQFIQGKGMWGKGGGLSWQINPLEKAYEGKLQEFQKAMEWLGAVPETDKKPGQHIWIYSVFPKISVWICYYEADEEFPCIIQLKFDSGASRYLEFELLAFLQGSLIKCILGYLELRTDEICWT</sequence>
<dbReference type="AlphaFoldDB" id="A0A9D2JRZ6"/>
<evidence type="ECO:0000259" key="1">
    <source>
        <dbReference type="Pfam" id="PF12654"/>
    </source>
</evidence>
<dbReference type="Proteomes" id="UP000824056">
    <property type="component" value="Unassembled WGS sequence"/>
</dbReference>
<dbReference type="Pfam" id="PF12654">
    <property type="entry name" value="DUF3786"/>
    <property type="match status" value="1"/>
</dbReference>
<protein>
    <submittedName>
        <fullName evidence="2">DUF3786 domain-containing protein</fullName>
    </submittedName>
</protein>
<reference evidence="2" key="2">
    <citation type="submission" date="2021-04" db="EMBL/GenBank/DDBJ databases">
        <authorList>
            <person name="Gilroy R."/>
        </authorList>
    </citation>
    <scope>NUCLEOTIDE SEQUENCE</scope>
    <source>
        <strain evidence="2">1068</strain>
    </source>
</reference>